<comment type="caution">
    <text evidence="4">The sequence shown here is derived from an EMBL/GenBank/DDBJ whole genome shotgun (WGS) entry which is preliminary data.</text>
</comment>
<keyword evidence="2" id="KW-1133">Transmembrane helix</keyword>
<keyword evidence="2" id="KW-0812">Transmembrane</keyword>
<proteinExistence type="predicted"/>
<keyword evidence="1" id="KW-1188">Viral release from host cell</keyword>
<gene>
    <name evidence="4" type="ORF">KGMB01110_05900</name>
</gene>
<dbReference type="EMBL" id="BHGK01000001">
    <property type="protein sequence ID" value="GCA66154.1"/>
    <property type="molecule type" value="Genomic_DNA"/>
</dbReference>
<accession>A0A391NXQ3</accession>
<feature type="transmembrane region" description="Helical" evidence="2">
    <location>
        <begin position="579"/>
        <end position="597"/>
    </location>
</feature>
<dbReference type="PANTHER" id="PTHR37813:SF1">
    <property type="entry name" value="FELS-2 PROPHAGE PROTEIN"/>
    <property type="match status" value="1"/>
</dbReference>
<evidence type="ECO:0000256" key="1">
    <source>
        <dbReference type="ARBA" id="ARBA00022612"/>
    </source>
</evidence>
<feature type="domain" description="Phage tail tape measure protein" evidence="3">
    <location>
        <begin position="80"/>
        <end position="278"/>
    </location>
</feature>
<evidence type="ECO:0000259" key="3">
    <source>
        <dbReference type="Pfam" id="PF10145"/>
    </source>
</evidence>
<evidence type="ECO:0000256" key="2">
    <source>
        <dbReference type="SAM" id="Phobius"/>
    </source>
</evidence>
<dbReference type="RefSeq" id="WP_119297513.1">
    <property type="nucleotide sequence ID" value="NZ_BHGK01000001.1"/>
</dbReference>
<keyword evidence="5" id="KW-1185">Reference proteome</keyword>
<protein>
    <recommendedName>
        <fullName evidence="3">Phage tail tape measure protein domain-containing protein</fullName>
    </recommendedName>
</protein>
<dbReference type="Pfam" id="PF10145">
    <property type="entry name" value="PhageMin_Tail"/>
    <property type="match status" value="1"/>
</dbReference>
<name>A0A391NXQ3_9FIRM</name>
<dbReference type="Proteomes" id="UP000265643">
    <property type="component" value="Unassembled WGS sequence"/>
</dbReference>
<evidence type="ECO:0000313" key="4">
    <source>
        <dbReference type="EMBL" id="GCA66154.1"/>
    </source>
</evidence>
<dbReference type="NCBIfam" id="TIGR01760">
    <property type="entry name" value="tape_meas_TP901"/>
    <property type="match status" value="1"/>
</dbReference>
<evidence type="ECO:0000313" key="5">
    <source>
        <dbReference type="Proteomes" id="UP000265643"/>
    </source>
</evidence>
<dbReference type="AlphaFoldDB" id="A0A391NXQ3"/>
<reference evidence="5" key="1">
    <citation type="submission" date="2018-09" db="EMBL/GenBank/DDBJ databases">
        <title>Draft Genome Sequence of Mediterraneibacter sp. KCTC 15684.</title>
        <authorList>
            <person name="Kim J.S."/>
            <person name="Han K.I."/>
            <person name="Suh M.K."/>
            <person name="Lee K.C."/>
            <person name="Eom M.K."/>
            <person name="Lee J.H."/>
            <person name="Park S.H."/>
            <person name="Kang S.W."/>
            <person name="Park J.E."/>
            <person name="Oh B.S."/>
            <person name="Yu S.Y."/>
            <person name="Choi S.H."/>
            <person name="Lee D.H."/>
            <person name="Yoon H."/>
            <person name="Kim B."/>
            <person name="Yang S.J."/>
            <person name="Lee J.S."/>
        </authorList>
    </citation>
    <scope>NUCLEOTIDE SEQUENCE [LARGE SCALE GENOMIC DNA]</scope>
    <source>
        <strain evidence="5">KCTC 15684</strain>
    </source>
</reference>
<feature type="transmembrane region" description="Helical" evidence="2">
    <location>
        <begin position="637"/>
        <end position="661"/>
    </location>
</feature>
<keyword evidence="2" id="KW-0472">Membrane</keyword>
<dbReference type="PANTHER" id="PTHR37813">
    <property type="entry name" value="FELS-2 PROPHAGE PROTEIN"/>
    <property type="match status" value="1"/>
</dbReference>
<feature type="transmembrane region" description="Helical" evidence="2">
    <location>
        <begin position="673"/>
        <end position="693"/>
    </location>
</feature>
<dbReference type="InterPro" id="IPR010090">
    <property type="entry name" value="Phage_tape_meas"/>
</dbReference>
<organism evidence="4 5">
    <name type="scientific">Mediterraneibacter butyricigenes</name>
    <dbReference type="NCBI Taxonomy" id="2316025"/>
    <lineage>
        <taxon>Bacteria</taxon>
        <taxon>Bacillati</taxon>
        <taxon>Bacillota</taxon>
        <taxon>Clostridia</taxon>
        <taxon>Lachnospirales</taxon>
        <taxon>Lachnospiraceae</taxon>
        <taxon>Mediterraneibacter</taxon>
    </lineage>
</organism>
<sequence length="940" mass="95837">MADGYLNFDTKINEKGFNEGISKLGKSGLKIVAGALTGVVTAAGTGIAAAVKVGATFEAEMSKVSAISGATGSDLEALTSKAKEMGAKTKFSATESAQAMEYMAMAGWKTTDMLNGIEGIMNLAAASGEDLATTSDIVTDALTAFGLSAADSTHFADILARASSNANTNVGLMGETFKYVAPVAGALGFSAEDCATAIGLMANSGIKASQAGTSLRSIFTRMAKPTKEVRTAMDQLGVSLTDESGNMKSLHTIMTDLRSGFSGLTQDQKAQMAAALGGQEAMSGLLAIVNASDADFNNLTNSIANCNGAAADMAATMMDNLAGQITIFKSGLESLGISIYESLEKPMKEAVAAAVDVLSDLNAAYASNGFAGFVREIGDKVPMIQSFTNAIADLAARMKYMSSDELMNLGKMAILLAGAVPGIIGFGKGINVIETAVGGFNGIIDGVAGSITGLPGKVKGAASAVNSAGGMFKTFGNSLMTPFEGLGDKVGGALGKVTYRVGYYGEGIKNQLSNLAAPVSSSISKFTAPLKNVGSAVAQSLGNVGTKISGYAGIIGNAFKPILAKAVSFVPAFLKCMNLAGGVGIVLVGMGLLYNAFGGQIDQIIAMMVTKGPSVVRSFCNGITTAIPELIAKGAELLINLLNAITANLPAVITGGIQIVTSLIEGVAAQLPALIPAAVSMVVTLVTSILGNIGQIINAGMSLLKGLAQGVMNALPVLISKAPTIIGNLASTILSNLPKILAAGVQILVILAKGLVSAIPQLIGQIPAIISQIKNAFTSIDWGSVGRNIVSGIAHGLSGAAGSIVSAAKSAAKNALNAAKNFLGIHSPSRVFRDQVGKMMALGMGVGFEKNIPVKSMSTGVQKAVSGLQKSVDVALSAKTTDPSVGKTKNWPGFGGDEPIDYDRLERIQMRAADRMAKRPIYLGTKRIDEPLPKGAVPAL</sequence>